<name>A0A7J7NXQ8_9MAGN</name>
<sequence length="257" mass="29339">MKEDKWSFAVELQGASLGARMGYLVSRPPTEDNMTIKPKQLVFDDDKDCNLNETLKAGRKADAAKESERTWFRELDEKIIVMLKLIEKDADSFAQRAEIYYKRRPELIIMVKDFYKTHRSLLECGSEVEDPEQVEEYVVNILETQEVASGLSKRIILGRFKLPCTSSCTMNKLSALAFRQEPTEEAYKLYGVVSKNGCGGHFGDQDCHNSQLYYDLTIPDDTSSIIDYGRALFISDNSVEVVLSEEDVMEVEKKDEK</sequence>
<keyword evidence="5" id="KW-1185">Reference proteome</keyword>
<evidence type="ECO:0000259" key="3">
    <source>
        <dbReference type="PROSITE" id="PS51774"/>
    </source>
</evidence>
<comment type="similarity">
    <text evidence="2">Belongs to the NET family.</text>
</comment>
<dbReference type="PROSITE" id="PS51774">
    <property type="entry name" value="NAB"/>
    <property type="match status" value="1"/>
</dbReference>
<dbReference type="AlphaFoldDB" id="A0A7J7NXQ8"/>
<dbReference type="PANTHER" id="PTHR32258:SF28">
    <property type="entry name" value="PROTEIN NETWORKED 3A-RELATED"/>
    <property type="match status" value="1"/>
</dbReference>
<dbReference type="Pfam" id="PF07765">
    <property type="entry name" value="KIP1"/>
    <property type="match status" value="1"/>
</dbReference>
<dbReference type="OrthoDB" id="2019833at2759"/>
<keyword evidence="1" id="KW-0175">Coiled coil</keyword>
<feature type="domain" description="NAB" evidence="3">
    <location>
        <begin position="47"/>
        <end position="132"/>
    </location>
</feature>
<dbReference type="InterPro" id="IPR011684">
    <property type="entry name" value="NAB"/>
</dbReference>
<dbReference type="PANTHER" id="PTHR32258">
    <property type="entry name" value="PROTEIN NETWORKED 4A"/>
    <property type="match status" value="1"/>
</dbReference>
<reference evidence="4 5" key="1">
    <citation type="journal article" date="2020" name="IScience">
        <title>Genome Sequencing of the Endangered Kingdonia uniflora (Circaeasteraceae, Ranunculales) Reveals Potential Mechanisms of Evolutionary Specialization.</title>
        <authorList>
            <person name="Sun Y."/>
            <person name="Deng T."/>
            <person name="Zhang A."/>
            <person name="Moore M.J."/>
            <person name="Landis J.B."/>
            <person name="Lin N."/>
            <person name="Zhang H."/>
            <person name="Zhang X."/>
            <person name="Huang J."/>
            <person name="Zhang X."/>
            <person name="Sun H."/>
            <person name="Wang H."/>
        </authorList>
    </citation>
    <scope>NUCLEOTIDE SEQUENCE [LARGE SCALE GENOMIC DNA]</scope>
    <source>
        <strain evidence="4">TB1705</strain>
        <tissue evidence="4">Leaf</tissue>
    </source>
</reference>
<gene>
    <name evidence="4" type="ORF">GIB67_029393</name>
</gene>
<protein>
    <recommendedName>
        <fullName evidence="3">NAB domain-containing protein</fullName>
    </recommendedName>
</protein>
<evidence type="ECO:0000256" key="1">
    <source>
        <dbReference type="ARBA" id="ARBA00023054"/>
    </source>
</evidence>
<dbReference type="InterPro" id="IPR051861">
    <property type="entry name" value="NET_actin-binding_domain"/>
</dbReference>
<dbReference type="EMBL" id="JACGCM010000445">
    <property type="protein sequence ID" value="KAF6171975.1"/>
    <property type="molecule type" value="Genomic_DNA"/>
</dbReference>
<dbReference type="GO" id="GO:0003779">
    <property type="term" value="F:actin binding"/>
    <property type="evidence" value="ECO:0007669"/>
    <property type="project" value="InterPro"/>
</dbReference>
<dbReference type="Proteomes" id="UP000541444">
    <property type="component" value="Unassembled WGS sequence"/>
</dbReference>
<comment type="caution">
    <text evidence="4">The sequence shown here is derived from an EMBL/GenBank/DDBJ whole genome shotgun (WGS) entry which is preliminary data.</text>
</comment>
<evidence type="ECO:0000313" key="5">
    <source>
        <dbReference type="Proteomes" id="UP000541444"/>
    </source>
</evidence>
<evidence type="ECO:0000313" key="4">
    <source>
        <dbReference type="EMBL" id="KAF6171975.1"/>
    </source>
</evidence>
<proteinExistence type="inferred from homology"/>
<evidence type="ECO:0000256" key="2">
    <source>
        <dbReference type="ARBA" id="ARBA00038006"/>
    </source>
</evidence>
<accession>A0A7J7NXQ8</accession>
<organism evidence="4 5">
    <name type="scientific">Kingdonia uniflora</name>
    <dbReference type="NCBI Taxonomy" id="39325"/>
    <lineage>
        <taxon>Eukaryota</taxon>
        <taxon>Viridiplantae</taxon>
        <taxon>Streptophyta</taxon>
        <taxon>Embryophyta</taxon>
        <taxon>Tracheophyta</taxon>
        <taxon>Spermatophyta</taxon>
        <taxon>Magnoliopsida</taxon>
        <taxon>Ranunculales</taxon>
        <taxon>Circaeasteraceae</taxon>
        <taxon>Kingdonia</taxon>
    </lineage>
</organism>